<evidence type="ECO:0000256" key="4">
    <source>
        <dbReference type="ARBA" id="ARBA00034490"/>
    </source>
</evidence>
<dbReference type="InterPro" id="IPR004207">
    <property type="entry name" value="Fd_thioredoxin_Rdtase_alpha"/>
</dbReference>
<accession>A0A161X3F5</accession>
<comment type="function">
    <text evidence="3">Variable subunit of the ferredoxin-thioredoxin reductase (FTR), which catalyzes the two-electron reduction of thioredoxins by the electrons provided by reduced ferredoxin.</text>
</comment>
<dbReference type="InterPro" id="IPR008990">
    <property type="entry name" value="Elect_transpt_acc-like_dom_sf"/>
</dbReference>
<evidence type="ECO:0000313" key="6">
    <source>
        <dbReference type="Proteomes" id="UP000077755"/>
    </source>
</evidence>
<evidence type="ECO:0000256" key="2">
    <source>
        <dbReference type="ARBA" id="ARBA00026011"/>
    </source>
</evidence>
<name>A0A161X3F5_DAUCS</name>
<dbReference type="PANTHER" id="PTHR46937:SF4">
    <property type="entry name" value="FERREDOXIN-THIOREDOXIN REDUCTASE SUBUNIT A1, CHLOROPLASTIC"/>
    <property type="match status" value="1"/>
</dbReference>
<dbReference type="PANTHER" id="PTHR46937">
    <property type="entry name" value="FERREDOXIN-THIOREDOXIN REDUCTASE, VARIABLE CHAIN"/>
    <property type="match status" value="1"/>
</dbReference>
<evidence type="ECO:0000313" key="5">
    <source>
        <dbReference type="EMBL" id="WOG87933.1"/>
    </source>
</evidence>
<dbReference type="GO" id="GO:0015979">
    <property type="term" value="P:photosynthesis"/>
    <property type="evidence" value="ECO:0007669"/>
    <property type="project" value="InterPro"/>
</dbReference>
<keyword evidence="1" id="KW-0560">Oxidoreductase</keyword>
<comment type="similarity">
    <text evidence="4">Belongs to the ferredoxin thioredoxin reductase alpha subunit family.</text>
</comment>
<dbReference type="Gene3D" id="2.30.30.50">
    <property type="match status" value="1"/>
</dbReference>
<reference evidence="5" key="1">
    <citation type="journal article" date="2016" name="Nat. Genet.">
        <title>A high-quality carrot genome assembly provides new insights into carotenoid accumulation and asterid genome evolution.</title>
        <authorList>
            <person name="Iorizzo M."/>
            <person name="Ellison S."/>
            <person name="Senalik D."/>
            <person name="Zeng P."/>
            <person name="Satapoomin P."/>
            <person name="Huang J."/>
            <person name="Bowman M."/>
            <person name="Iovene M."/>
            <person name="Sanseverino W."/>
            <person name="Cavagnaro P."/>
            <person name="Yildiz M."/>
            <person name="Macko-Podgorni A."/>
            <person name="Moranska E."/>
            <person name="Grzebelus E."/>
            <person name="Grzebelus D."/>
            <person name="Ashrafi H."/>
            <person name="Zheng Z."/>
            <person name="Cheng S."/>
            <person name="Spooner D."/>
            <person name="Van Deynze A."/>
            <person name="Simon P."/>
        </authorList>
    </citation>
    <scope>NUCLEOTIDE SEQUENCE</scope>
    <source>
        <tissue evidence="5">Leaf</tissue>
    </source>
</reference>
<comment type="subunit">
    <text evidence="2">Heterodimer of subunit A (variable subunit) and subunit B (catalytic subunit). Heterodimeric FTR forms a complex with ferredoxin and thioredoxin.</text>
</comment>
<dbReference type="GO" id="GO:0016491">
    <property type="term" value="F:oxidoreductase activity"/>
    <property type="evidence" value="ECO:0007669"/>
    <property type="project" value="UniProtKB-KW"/>
</dbReference>
<dbReference type="Gramene" id="KZN05515">
    <property type="protein sequence ID" value="KZN05515"/>
    <property type="gene ID" value="DCAR_006352"/>
</dbReference>
<dbReference type="InterPro" id="IPR044166">
    <property type="entry name" value="FTRV"/>
</dbReference>
<evidence type="ECO:0000256" key="1">
    <source>
        <dbReference type="ARBA" id="ARBA00023002"/>
    </source>
</evidence>
<dbReference type="Proteomes" id="UP000077755">
    <property type="component" value="Chromosome 2"/>
</dbReference>
<evidence type="ECO:0000256" key="3">
    <source>
        <dbReference type="ARBA" id="ARBA00034474"/>
    </source>
</evidence>
<dbReference type="SUPFAM" id="SSF50090">
    <property type="entry name" value="Electron transport accessory proteins"/>
    <property type="match status" value="1"/>
</dbReference>
<proteinExistence type="inferred from homology"/>
<protein>
    <submittedName>
        <fullName evidence="5">Uncharacterized protein</fullName>
    </submittedName>
</protein>
<dbReference type="Pfam" id="PF02941">
    <property type="entry name" value="FeThRed_A"/>
    <property type="match status" value="1"/>
</dbReference>
<dbReference type="EMBL" id="CP093344">
    <property type="protein sequence ID" value="WOG87933.1"/>
    <property type="molecule type" value="Genomic_DNA"/>
</dbReference>
<reference evidence="5" key="2">
    <citation type="submission" date="2022-03" db="EMBL/GenBank/DDBJ databases">
        <title>Draft title - Genomic analysis of global carrot germplasm unveils the trajectory of domestication and the origin of high carotenoid orange carrot.</title>
        <authorList>
            <person name="Iorizzo M."/>
            <person name="Ellison S."/>
            <person name="Senalik D."/>
            <person name="Macko-Podgorni A."/>
            <person name="Grzebelus D."/>
            <person name="Bostan H."/>
            <person name="Rolling W."/>
            <person name="Curaba J."/>
            <person name="Simon P."/>
        </authorList>
    </citation>
    <scope>NUCLEOTIDE SEQUENCE</scope>
    <source>
        <tissue evidence="5">Leaf</tissue>
    </source>
</reference>
<gene>
    <name evidence="5" type="ORF">DCAR_0207166</name>
</gene>
<keyword evidence="6" id="KW-1185">Reference proteome</keyword>
<organism evidence="5 6">
    <name type="scientific">Daucus carota subsp. sativus</name>
    <name type="common">Carrot</name>
    <dbReference type="NCBI Taxonomy" id="79200"/>
    <lineage>
        <taxon>Eukaryota</taxon>
        <taxon>Viridiplantae</taxon>
        <taxon>Streptophyta</taxon>
        <taxon>Embryophyta</taxon>
        <taxon>Tracheophyta</taxon>
        <taxon>Spermatophyta</taxon>
        <taxon>Magnoliopsida</taxon>
        <taxon>eudicotyledons</taxon>
        <taxon>Gunneridae</taxon>
        <taxon>Pentapetalae</taxon>
        <taxon>asterids</taxon>
        <taxon>campanulids</taxon>
        <taxon>Apiales</taxon>
        <taxon>Apiaceae</taxon>
        <taxon>Apioideae</taxon>
        <taxon>Scandiceae</taxon>
        <taxon>Daucinae</taxon>
        <taxon>Daucus</taxon>
        <taxon>Daucus sect. Daucus</taxon>
    </lineage>
</organism>
<sequence length="173" mass="19423">MTSSALFSPTPFLNHQKDCKSLTNFKSLASFTCSCTSVYTHFRNPKERAPKLKIRAIQDSTRTSATTIDDPSVVSATPSEISYTDEENEAMGKVGARVKVKVPLKVYHVPKVSEFDLNGLEGEIKQFVGVWKGKRISANLPFKVQFVVEKIEGRDGPVKFFAHLKEDEFEYLD</sequence>
<dbReference type="AlphaFoldDB" id="A0A161X3F5"/>